<dbReference type="InterPro" id="IPR015943">
    <property type="entry name" value="WD40/YVTN_repeat-like_dom_sf"/>
</dbReference>
<dbReference type="AlphaFoldDB" id="A0A9P6WG89"/>
<reference evidence="1" key="1">
    <citation type="submission" date="2020-11" db="EMBL/GenBank/DDBJ databases">
        <title>Kefir isolates.</title>
        <authorList>
            <person name="Marcisauskas S."/>
            <person name="Kim Y."/>
            <person name="Blasche S."/>
        </authorList>
    </citation>
    <scope>NUCLEOTIDE SEQUENCE</scope>
    <source>
        <strain evidence="1">Olga-1</strain>
    </source>
</reference>
<dbReference type="Proteomes" id="UP000697127">
    <property type="component" value="Unassembled WGS sequence"/>
</dbReference>
<feature type="non-terminal residue" evidence="1">
    <location>
        <position position="309"/>
    </location>
</feature>
<sequence length="309" mass="34889">MNIPTATATATNPTTTTPLPFPPSSFITALEHNKGSLYVGSIAGEFRIYKNISSKSTSNSISNENPYQWKFDKPILGIVFFENKIFILHPNNITLYDNDNNNDNKIFNTLEKFNLKDNEKSYQCIKINQESNILILGINDGTILMYNLPDLIIIDKYDISNDLNNSNKLQNFDLFNYFLIISISNGSNILFDISNKNFFKLGIQDSGFKYPITTDLKFLNNESNFNDIPPYELIYAQSGIEGKISVIKLKIELQTDPTVTINTAAKIAPISSCINPSGLIINKENTEKFIFKAHRSKLNSIIEKAEEKV</sequence>
<gene>
    <name evidence="1" type="ORF">C6P40_003675</name>
</gene>
<proteinExistence type="predicted"/>
<evidence type="ECO:0000313" key="2">
    <source>
        <dbReference type="Proteomes" id="UP000697127"/>
    </source>
</evidence>
<dbReference type="Gene3D" id="2.130.10.10">
    <property type="entry name" value="YVTN repeat-like/Quinoprotein amine dehydrogenase"/>
    <property type="match status" value="1"/>
</dbReference>
<keyword evidence="2" id="KW-1185">Reference proteome</keyword>
<accession>A0A9P6WG89</accession>
<evidence type="ECO:0000313" key="1">
    <source>
        <dbReference type="EMBL" id="KAG0686625.1"/>
    </source>
</evidence>
<name>A0A9P6WG89_9ASCO</name>
<dbReference type="InterPro" id="IPR036322">
    <property type="entry name" value="WD40_repeat_dom_sf"/>
</dbReference>
<protein>
    <submittedName>
        <fullName evidence="1">Uncharacterized protein</fullName>
    </submittedName>
</protein>
<dbReference type="SUPFAM" id="SSF50978">
    <property type="entry name" value="WD40 repeat-like"/>
    <property type="match status" value="1"/>
</dbReference>
<comment type="caution">
    <text evidence="1">The sequence shown here is derived from an EMBL/GenBank/DDBJ whole genome shotgun (WGS) entry which is preliminary data.</text>
</comment>
<organism evidence="1 2">
    <name type="scientific">Pichia californica</name>
    <dbReference type="NCBI Taxonomy" id="460514"/>
    <lineage>
        <taxon>Eukaryota</taxon>
        <taxon>Fungi</taxon>
        <taxon>Dikarya</taxon>
        <taxon>Ascomycota</taxon>
        <taxon>Saccharomycotina</taxon>
        <taxon>Pichiomycetes</taxon>
        <taxon>Pichiales</taxon>
        <taxon>Pichiaceae</taxon>
        <taxon>Pichia</taxon>
    </lineage>
</organism>
<dbReference type="EMBL" id="PUHW01000424">
    <property type="protein sequence ID" value="KAG0686625.1"/>
    <property type="molecule type" value="Genomic_DNA"/>
</dbReference>